<keyword evidence="2" id="KW-1185">Reference proteome</keyword>
<protein>
    <submittedName>
        <fullName evidence="1">Uncharacterized protein</fullName>
    </submittedName>
</protein>
<organism evidence="1 2">
    <name type="scientific">Rubripirellula lacrimiformis</name>
    <dbReference type="NCBI Taxonomy" id="1930273"/>
    <lineage>
        <taxon>Bacteria</taxon>
        <taxon>Pseudomonadati</taxon>
        <taxon>Planctomycetota</taxon>
        <taxon>Planctomycetia</taxon>
        <taxon>Pirellulales</taxon>
        <taxon>Pirellulaceae</taxon>
        <taxon>Rubripirellula</taxon>
    </lineage>
</organism>
<dbReference type="Proteomes" id="UP000318538">
    <property type="component" value="Chromosome"/>
</dbReference>
<gene>
    <name evidence="1" type="ORF">K227x_35790</name>
</gene>
<evidence type="ECO:0000313" key="2">
    <source>
        <dbReference type="Proteomes" id="UP000318538"/>
    </source>
</evidence>
<name>A0A517NDG8_9BACT</name>
<reference evidence="1 2" key="1">
    <citation type="submission" date="2019-02" db="EMBL/GenBank/DDBJ databases">
        <title>Deep-cultivation of Planctomycetes and their phenomic and genomic characterization uncovers novel biology.</title>
        <authorList>
            <person name="Wiegand S."/>
            <person name="Jogler M."/>
            <person name="Boedeker C."/>
            <person name="Pinto D."/>
            <person name="Vollmers J."/>
            <person name="Rivas-Marin E."/>
            <person name="Kohn T."/>
            <person name="Peeters S.H."/>
            <person name="Heuer A."/>
            <person name="Rast P."/>
            <person name="Oberbeckmann S."/>
            <person name="Bunk B."/>
            <person name="Jeske O."/>
            <person name="Meyerdierks A."/>
            <person name="Storesund J.E."/>
            <person name="Kallscheuer N."/>
            <person name="Luecker S."/>
            <person name="Lage O.M."/>
            <person name="Pohl T."/>
            <person name="Merkel B.J."/>
            <person name="Hornburger P."/>
            <person name="Mueller R.-W."/>
            <person name="Bruemmer F."/>
            <person name="Labrenz M."/>
            <person name="Spormann A.M."/>
            <person name="Op den Camp H."/>
            <person name="Overmann J."/>
            <person name="Amann R."/>
            <person name="Jetten M.S.M."/>
            <person name="Mascher T."/>
            <person name="Medema M.H."/>
            <person name="Devos D.P."/>
            <person name="Kaster A.-K."/>
            <person name="Ovreas L."/>
            <person name="Rohde M."/>
            <person name="Galperin M.Y."/>
            <person name="Jogler C."/>
        </authorList>
    </citation>
    <scope>NUCLEOTIDE SEQUENCE [LARGE SCALE GENOMIC DNA]</scope>
    <source>
        <strain evidence="1 2">K22_7</strain>
    </source>
</reference>
<accession>A0A517NDG8</accession>
<dbReference type="RefSeq" id="WP_145171143.1">
    <property type="nucleotide sequence ID" value="NZ_CP036525.1"/>
</dbReference>
<proteinExistence type="predicted"/>
<dbReference type="KEGG" id="rlc:K227x_35790"/>
<dbReference type="OrthoDB" id="289689at2"/>
<dbReference type="AlphaFoldDB" id="A0A517NDG8"/>
<sequence>MSISFGGYDFEVAALSEKASRGKSHSDFTSYVATNGGAVNPAAASSALYQYYKANHKELIPYLQIDSEFINQKHALVSVSINKTKLDPVSFSTTGATTHLNQSLQTRGIYSAPGIAAPVYHGAIGVSDSGVSGVDITVPAFEFSVRKKFEFVSTAYLLAMVSMTGRVNSSPWSIFAPGEALFLGGEGGEDEQNWVDVTYHFAARPNEFSMTVGNITGISKQGWDYLWVKHGEKVVGDRVLQVPEAAYVEQVYHGGNFNVLGIS</sequence>
<evidence type="ECO:0000313" key="1">
    <source>
        <dbReference type="EMBL" id="QDT05180.1"/>
    </source>
</evidence>
<dbReference type="EMBL" id="CP036525">
    <property type="protein sequence ID" value="QDT05180.1"/>
    <property type="molecule type" value="Genomic_DNA"/>
</dbReference>